<dbReference type="Proteomes" id="UP000571817">
    <property type="component" value="Unassembled WGS sequence"/>
</dbReference>
<feature type="compositionally biased region" description="Low complexity" evidence="1">
    <location>
        <begin position="38"/>
        <end position="49"/>
    </location>
</feature>
<evidence type="ECO:0008006" key="4">
    <source>
        <dbReference type="Google" id="ProtNLM"/>
    </source>
</evidence>
<dbReference type="RefSeq" id="WP_179481218.1">
    <property type="nucleotide sequence ID" value="NZ_JACCFW010000001.1"/>
</dbReference>
<feature type="region of interest" description="Disordered" evidence="1">
    <location>
        <begin position="192"/>
        <end position="222"/>
    </location>
</feature>
<reference evidence="2 3" key="1">
    <citation type="submission" date="2020-07" db="EMBL/GenBank/DDBJ databases">
        <title>Sequencing the genomes of 1000 actinobacteria strains.</title>
        <authorList>
            <person name="Klenk H.-P."/>
        </authorList>
    </citation>
    <scope>NUCLEOTIDE SEQUENCE [LARGE SCALE GENOMIC DNA]</scope>
    <source>
        <strain evidence="2 3">DSM 29531</strain>
    </source>
</reference>
<protein>
    <recommendedName>
        <fullName evidence="4">DUF3618 domain-containing protein</fullName>
    </recommendedName>
</protein>
<feature type="region of interest" description="Disordered" evidence="1">
    <location>
        <begin position="1"/>
        <end position="82"/>
    </location>
</feature>
<sequence length="222" mass="23258">MKQQGATHQEATMNSPTNESFSRRAERPAGDGSQESTAGQAKDAAADVASHGQQAAADVARTGQQAAAQVAGEAKERASDLLGQTRTQLREQAETQRTTAVQALQDLGRQLSAMTDNASSNDAQGAAIDAVTTARDRVSAATEWLERRDTDQVLNDVRKFGRQRPGAFLLSAALAGVAAGRLTRGVVAQHIDTNTDSDDDQSTVTPAPSETGVTSEGRAGRE</sequence>
<accession>A0A853DJP9</accession>
<gene>
    <name evidence="2" type="ORF">HNR15_001903</name>
</gene>
<comment type="caution">
    <text evidence="2">The sequence shown here is derived from an EMBL/GenBank/DDBJ whole genome shotgun (WGS) entry which is preliminary data.</text>
</comment>
<evidence type="ECO:0000256" key="1">
    <source>
        <dbReference type="SAM" id="MobiDB-lite"/>
    </source>
</evidence>
<evidence type="ECO:0000313" key="2">
    <source>
        <dbReference type="EMBL" id="NYJ74940.1"/>
    </source>
</evidence>
<dbReference type="EMBL" id="JACCFW010000001">
    <property type="protein sequence ID" value="NYJ74940.1"/>
    <property type="molecule type" value="Genomic_DNA"/>
</dbReference>
<name>A0A853DJP9_9MICO</name>
<keyword evidence="3" id="KW-1185">Reference proteome</keyword>
<organism evidence="2 3">
    <name type="scientific">Allobranchiibius huperziae</name>
    <dbReference type="NCBI Taxonomy" id="1874116"/>
    <lineage>
        <taxon>Bacteria</taxon>
        <taxon>Bacillati</taxon>
        <taxon>Actinomycetota</taxon>
        <taxon>Actinomycetes</taxon>
        <taxon>Micrococcales</taxon>
        <taxon>Dermacoccaceae</taxon>
        <taxon>Allobranchiibius</taxon>
    </lineage>
</organism>
<feature type="compositionally biased region" description="Polar residues" evidence="1">
    <location>
        <begin position="1"/>
        <end position="20"/>
    </location>
</feature>
<feature type="compositionally biased region" description="Low complexity" evidence="1">
    <location>
        <begin position="59"/>
        <end position="72"/>
    </location>
</feature>
<dbReference type="AlphaFoldDB" id="A0A853DJP9"/>
<evidence type="ECO:0000313" key="3">
    <source>
        <dbReference type="Proteomes" id="UP000571817"/>
    </source>
</evidence>
<proteinExistence type="predicted"/>